<keyword evidence="1" id="KW-1133">Transmembrane helix</keyword>
<evidence type="ECO:0000313" key="2">
    <source>
        <dbReference type="EMBL" id="PFH36266.1"/>
    </source>
</evidence>
<evidence type="ECO:0008006" key="4">
    <source>
        <dbReference type="Google" id="ProtNLM"/>
    </source>
</evidence>
<keyword evidence="1" id="KW-0472">Membrane</keyword>
<proteinExistence type="predicted"/>
<keyword evidence="1" id="KW-0812">Transmembrane</keyword>
<organism evidence="2 3">
    <name type="scientific">Besnoitia besnoiti</name>
    <name type="common">Apicomplexan protozoan</name>
    <dbReference type="NCBI Taxonomy" id="94643"/>
    <lineage>
        <taxon>Eukaryota</taxon>
        <taxon>Sar</taxon>
        <taxon>Alveolata</taxon>
        <taxon>Apicomplexa</taxon>
        <taxon>Conoidasida</taxon>
        <taxon>Coccidia</taxon>
        <taxon>Eucoccidiorida</taxon>
        <taxon>Eimeriorina</taxon>
        <taxon>Sarcocystidae</taxon>
        <taxon>Besnoitia</taxon>
    </lineage>
</organism>
<gene>
    <name evidence="2" type="ORF">BESB_044580</name>
</gene>
<name>A0A2A9MJX3_BESBE</name>
<comment type="caution">
    <text evidence="2">The sequence shown here is derived from an EMBL/GenBank/DDBJ whole genome shotgun (WGS) entry which is preliminary data.</text>
</comment>
<protein>
    <recommendedName>
        <fullName evidence="4">Transmembrane protein</fullName>
    </recommendedName>
</protein>
<evidence type="ECO:0000256" key="1">
    <source>
        <dbReference type="SAM" id="Phobius"/>
    </source>
</evidence>
<dbReference type="GeneID" id="40309388"/>
<sequence length="90" mass="9620">MVDGGLLLGLVVGLAFGLVVVVLLLFTCIGRMCLGMCFCCICLPCRFIWKRDEACVCEPVDPVGCCCGRQDSVAESSVDSEPALEEILQS</sequence>
<dbReference type="RefSeq" id="XP_029220275.1">
    <property type="nucleotide sequence ID" value="XM_029362909.1"/>
</dbReference>
<evidence type="ECO:0000313" key="3">
    <source>
        <dbReference type="Proteomes" id="UP000224006"/>
    </source>
</evidence>
<dbReference type="EMBL" id="NWUJ01000003">
    <property type="protein sequence ID" value="PFH36266.1"/>
    <property type="molecule type" value="Genomic_DNA"/>
</dbReference>
<dbReference type="Proteomes" id="UP000224006">
    <property type="component" value="Chromosome III"/>
</dbReference>
<dbReference type="AlphaFoldDB" id="A0A2A9MJX3"/>
<dbReference type="KEGG" id="bbes:BESB_044580"/>
<dbReference type="VEuPathDB" id="ToxoDB:BESB_044580"/>
<reference evidence="2 3" key="1">
    <citation type="submission" date="2017-09" db="EMBL/GenBank/DDBJ databases">
        <title>Genome sequencing of Besnoitia besnoiti strain Bb-Ger1.</title>
        <authorList>
            <person name="Schares G."/>
            <person name="Venepally P."/>
            <person name="Lorenzi H.A."/>
        </authorList>
    </citation>
    <scope>NUCLEOTIDE SEQUENCE [LARGE SCALE GENOMIC DNA]</scope>
    <source>
        <strain evidence="2 3">Bb-Ger1</strain>
    </source>
</reference>
<feature type="transmembrane region" description="Helical" evidence="1">
    <location>
        <begin position="6"/>
        <end position="26"/>
    </location>
</feature>
<keyword evidence="3" id="KW-1185">Reference proteome</keyword>
<accession>A0A2A9MJX3</accession>